<feature type="region of interest" description="Disordered" evidence="2">
    <location>
        <begin position="1"/>
        <end position="56"/>
    </location>
</feature>
<feature type="domain" description="Transposase (putative) gypsy type" evidence="3">
    <location>
        <begin position="128"/>
        <end position="186"/>
    </location>
</feature>
<feature type="compositionally biased region" description="Basic and acidic residues" evidence="2">
    <location>
        <begin position="305"/>
        <end position="316"/>
    </location>
</feature>
<dbReference type="Proteomes" id="UP001187471">
    <property type="component" value="Unassembled WGS sequence"/>
</dbReference>
<keyword evidence="5" id="KW-1185">Reference proteome</keyword>
<sequence>MSSTTSSSSSSSSSSFSENDLESDSESRSSQVGTSTHNSQVGTSAPQTSTSFPHIDDALGDIKDEAEDMFDEDTWFASDEKRNKMSKESIIELLKVYPLPPPFSARVPALQEPANYGTDLETSVYEGQIKSGYRIPMHPFAVAFFNYYKMAPGQLVPNGWRKLVGLIYLVQTSGYPVTVHDFMRLYLEVCFIKNVAKCVGWYYIHNRIRVIKGGPKSNKGWHSRYFFIQRPSGKWEFPRKWNGFCKDYEKKGFLAPNDMTKKLLDHIKRRGVLNIDEPLTDQEMQHAGLIPPAPAMPVPPTPVLEPRRVSKSKTRELTIGTSTSSTPSLEMAGKGDAAKGDFIGLLQKASKGKRKESTGEGSSPIVKRLRAPIPPVPPLVVEDIPIDRDPIFRPRWTIKRGDSGMPHAHVSAQHLAHGVLPSDKLILENQPHEAFAMAHVQAAYNAYCYSSQMQERFSMAMDVARNAETDKRVAEGKADKLDKEVKTLKVENADLLTKLGRLEKRCEKLKHEKAEIGNKAIHAFLDGTAGDEWLRKRTEDGLSIFQEGFQKAKELTVAKYPNIFLDDIVVPSFDSPSGETAAPVEAGDVVSPGEKSREVRIDKNINIEVTEENSASASDVANIRNDLLRRNIGVPVTLLFPPGTVKIAANITVVMRVATSMHDVDVSFIHLSPPLTKPLCSWILNQSSLLPYGESAGSSFAAAQSGLASQRVTHPLTGLRITASLRFQKQIPSNPPIDHLLLRSDLQIEPPLGSHAHPTGVACLALCCTPLSLSNS</sequence>
<reference evidence="4" key="1">
    <citation type="submission" date="2022-12" db="EMBL/GenBank/DDBJ databases">
        <title>Draft genome assemblies for two species of Escallonia (Escalloniales).</title>
        <authorList>
            <person name="Chanderbali A."/>
            <person name="Dervinis C."/>
            <person name="Anghel I."/>
            <person name="Soltis D."/>
            <person name="Soltis P."/>
            <person name="Zapata F."/>
        </authorList>
    </citation>
    <scope>NUCLEOTIDE SEQUENCE</scope>
    <source>
        <strain evidence="4">UCBG92.1500</strain>
        <tissue evidence="4">Leaf</tissue>
    </source>
</reference>
<feature type="region of interest" description="Disordered" evidence="2">
    <location>
        <begin position="348"/>
        <end position="369"/>
    </location>
</feature>
<feature type="compositionally biased region" description="Polar residues" evidence="2">
    <location>
        <begin position="31"/>
        <end position="52"/>
    </location>
</feature>
<feature type="region of interest" description="Disordered" evidence="2">
    <location>
        <begin position="291"/>
        <end position="335"/>
    </location>
</feature>
<evidence type="ECO:0000313" key="5">
    <source>
        <dbReference type="Proteomes" id="UP001187471"/>
    </source>
</evidence>
<accession>A0AA88RMV2</accession>
<evidence type="ECO:0000313" key="4">
    <source>
        <dbReference type="EMBL" id="KAK2989007.1"/>
    </source>
</evidence>
<evidence type="ECO:0000256" key="2">
    <source>
        <dbReference type="SAM" id="MobiDB-lite"/>
    </source>
</evidence>
<evidence type="ECO:0000259" key="3">
    <source>
        <dbReference type="Pfam" id="PF04195"/>
    </source>
</evidence>
<name>A0AA88RMV2_9ASTE</name>
<keyword evidence="1" id="KW-0175">Coiled coil</keyword>
<gene>
    <name evidence="4" type="ORF">RJ640_028496</name>
</gene>
<proteinExistence type="predicted"/>
<dbReference type="EMBL" id="JAVXUO010000791">
    <property type="protein sequence ID" value="KAK2989007.1"/>
    <property type="molecule type" value="Genomic_DNA"/>
</dbReference>
<protein>
    <recommendedName>
        <fullName evidence="3">Transposase (putative) gypsy type domain-containing protein</fullName>
    </recommendedName>
</protein>
<dbReference type="Pfam" id="PF04195">
    <property type="entry name" value="Transposase_28"/>
    <property type="match status" value="1"/>
</dbReference>
<feature type="compositionally biased region" description="Pro residues" evidence="2">
    <location>
        <begin position="291"/>
        <end position="303"/>
    </location>
</feature>
<comment type="caution">
    <text evidence="4">The sequence shown here is derived from an EMBL/GenBank/DDBJ whole genome shotgun (WGS) entry which is preliminary data.</text>
</comment>
<feature type="compositionally biased region" description="Low complexity" evidence="2">
    <location>
        <begin position="1"/>
        <end position="18"/>
    </location>
</feature>
<evidence type="ECO:0000256" key="1">
    <source>
        <dbReference type="SAM" id="Coils"/>
    </source>
</evidence>
<feature type="coiled-coil region" evidence="1">
    <location>
        <begin position="464"/>
        <end position="519"/>
    </location>
</feature>
<dbReference type="InterPro" id="IPR007321">
    <property type="entry name" value="Transposase_28"/>
</dbReference>
<organism evidence="4 5">
    <name type="scientific">Escallonia rubra</name>
    <dbReference type="NCBI Taxonomy" id="112253"/>
    <lineage>
        <taxon>Eukaryota</taxon>
        <taxon>Viridiplantae</taxon>
        <taxon>Streptophyta</taxon>
        <taxon>Embryophyta</taxon>
        <taxon>Tracheophyta</taxon>
        <taxon>Spermatophyta</taxon>
        <taxon>Magnoliopsida</taxon>
        <taxon>eudicotyledons</taxon>
        <taxon>Gunneridae</taxon>
        <taxon>Pentapetalae</taxon>
        <taxon>asterids</taxon>
        <taxon>campanulids</taxon>
        <taxon>Escalloniales</taxon>
        <taxon>Escalloniaceae</taxon>
        <taxon>Escallonia</taxon>
    </lineage>
</organism>
<feature type="compositionally biased region" description="Polar residues" evidence="2">
    <location>
        <begin position="319"/>
        <end position="328"/>
    </location>
</feature>
<dbReference type="AlphaFoldDB" id="A0AA88RMV2"/>